<evidence type="ECO:0000259" key="2">
    <source>
        <dbReference type="Pfam" id="PF01464"/>
    </source>
</evidence>
<organism evidence="3 4">
    <name type="scientific">Caldanaerobius fijiensis DSM 17918</name>
    <dbReference type="NCBI Taxonomy" id="1121256"/>
    <lineage>
        <taxon>Bacteria</taxon>
        <taxon>Bacillati</taxon>
        <taxon>Bacillota</taxon>
        <taxon>Clostridia</taxon>
        <taxon>Thermoanaerobacterales</taxon>
        <taxon>Thermoanaerobacteraceae</taxon>
        <taxon>Caldanaerobius</taxon>
    </lineage>
</organism>
<gene>
    <name evidence="3" type="ORF">SAMN02746089_01956</name>
</gene>
<evidence type="ECO:0000256" key="1">
    <source>
        <dbReference type="ARBA" id="ARBA00007734"/>
    </source>
</evidence>
<name>A0A1M5BUJ4_9THEO</name>
<dbReference type="InterPro" id="IPR008258">
    <property type="entry name" value="Transglycosylase_SLT_dom_1"/>
</dbReference>
<keyword evidence="4" id="KW-1185">Reference proteome</keyword>
<dbReference type="InterPro" id="IPR023346">
    <property type="entry name" value="Lysozyme-like_dom_sf"/>
</dbReference>
<protein>
    <submittedName>
        <fullName evidence="3">Transglycosylase SLT domain-containing protein</fullName>
    </submittedName>
</protein>
<sequence length="207" mass="22860">MHIEAVNGVRYLNQSGENNRGLPAVENNANLDFGFLIQQFLNDLNTMAGSLASKIQTDKLSETGSNRYSNNYGGKNIDQTQLLSVIDQISVRYGIDANLVKAVIKQESNFNPHAVSKAGALGMMQLMPSTARELGVEDPMDPVENIKGGVKYLKTLIDRFRDVKKALAAYNAGPGFVEKNGADNYPYETKTYVNKVLMYKAQFDNKV</sequence>
<comment type="similarity">
    <text evidence="1">Belongs to the transglycosylase Slt family.</text>
</comment>
<dbReference type="PROSITE" id="PS00922">
    <property type="entry name" value="TRANSGLYCOSYLASE"/>
    <property type="match status" value="1"/>
</dbReference>
<accession>A0A1M5BUJ4</accession>
<evidence type="ECO:0000313" key="4">
    <source>
        <dbReference type="Proteomes" id="UP000184088"/>
    </source>
</evidence>
<dbReference type="CDD" id="cd00254">
    <property type="entry name" value="LT-like"/>
    <property type="match status" value="1"/>
</dbReference>
<dbReference type="PANTHER" id="PTHR37423:SF2">
    <property type="entry name" value="MEMBRANE-BOUND LYTIC MUREIN TRANSGLYCOSYLASE C"/>
    <property type="match status" value="1"/>
</dbReference>
<dbReference type="Gene3D" id="1.10.530.10">
    <property type="match status" value="1"/>
</dbReference>
<dbReference type="Pfam" id="PF01464">
    <property type="entry name" value="SLT"/>
    <property type="match status" value="1"/>
</dbReference>
<dbReference type="GO" id="GO:0008933">
    <property type="term" value="F:peptidoglycan lytic transglycosylase activity"/>
    <property type="evidence" value="ECO:0007669"/>
    <property type="project" value="InterPro"/>
</dbReference>
<feature type="domain" description="Transglycosylase SLT" evidence="2">
    <location>
        <begin position="85"/>
        <end position="191"/>
    </location>
</feature>
<proteinExistence type="inferred from homology"/>
<dbReference type="RefSeq" id="WP_073344694.1">
    <property type="nucleotide sequence ID" value="NZ_FQVH01000024.1"/>
</dbReference>
<evidence type="ECO:0000313" key="3">
    <source>
        <dbReference type="EMBL" id="SHF46233.1"/>
    </source>
</evidence>
<dbReference type="GO" id="GO:0000270">
    <property type="term" value="P:peptidoglycan metabolic process"/>
    <property type="evidence" value="ECO:0007669"/>
    <property type="project" value="InterPro"/>
</dbReference>
<dbReference type="InterPro" id="IPR000189">
    <property type="entry name" value="Transglyc_AS"/>
</dbReference>
<dbReference type="GO" id="GO:0016020">
    <property type="term" value="C:membrane"/>
    <property type="evidence" value="ECO:0007669"/>
    <property type="project" value="InterPro"/>
</dbReference>
<reference evidence="3 4" key="1">
    <citation type="submission" date="2016-11" db="EMBL/GenBank/DDBJ databases">
        <authorList>
            <person name="Jaros S."/>
            <person name="Januszkiewicz K."/>
            <person name="Wedrychowicz H."/>
        </authorList>
    </citation>
    <scope>NUCLEOTIDE SEQUENCE [LARGE SCALE GENOMIC DNA]</scope>
    <source>
        <strain evidence="3 4">DSM 17918</strain>
    </source>
</reference>
<dbReference type="AlphaFoldDB" id="A0A1M5BUJ4"/>
<dbReference type="EMBL" id="FQVH01000024">
    <property type="protein sequence ID" value="SHF46233.1"/>
    <property type="molecule type" value="Genomic_DNA"/>
</dbReference>
<dbReference type="PANTHER" id="PTHR37423">
    <property type="entry name" value="SOLUBLE LYTIC MUREIN TRANSGLYCOSYLASE-RELATED"/>
    <property type="match status" value="1"/>
</dbReference>
<dbReference type="Proteomes" id="UP000184088">
    <property type="component" value="Unassembled WGS sequence"/>
</dbReference>
<dbReference type="STRING" id="1121256.SAMN02746089_01956"/>
<dbReference type="SUPFAM" id="SSF53955">
    <property type="entry name" value="Lysozyme-like"/>
    <property type="match status" value="1"/>
</dbReference>